<dbReference type="KEGG" id="pstg:E8M01_31765"/>
<dbReference type="AlphaFoldDB" id="A0A4D7BNM5"/>
<keyword evidence="2" id="KW-0175">Coiled coil</keyword>
<dbReference type="PANTHER" id="PTHR33619">
    <property type="entry name" value="POLYSACCHARIDE EXPORT PROTEIN GFCE-RELATED"/>
    <property type="match status" value="1"/>
</dbReference>
<dbReference type="Gene3D" id="3.30.1950.10">
    <property type="entry name" value="wza like domain"/>
    <property type="match status" value="1"/>
</dbReference>
<keyword evidence="1" id="KW-0732">Signal</keyword>
<gene>
    <name evidence="5" type="ORF">E8M01_31765</name>
</gene>
<feature type="coiled-coil region" evidence="2">
    <location>
        <begin position="299"/>
        <end position="333"/>
    </location>
</feature>
<evidence type="ECO:0000256" key="2">
    <source>
        <dbReference type="SAM" id="Coils"/>
    </source>
</evidence>
<dbReference type="InterPro" id="IPR058781">
    <property type="entry name" value="HH_AprE-like"/>
</dbReference>
<name>A0A4D7BNM5_9HYPH</name>
<reference evidence="5 6" key="1">
    <citation type="submission" date="2019-04" db="EMBL/GenBank/DDBJ databases">
        <title>Phreatobacter aquaticus sp. nov.</title>
        <authorList>
            <person name="Choi A."/>
        </authorList>
    </citation>
    <scope>NUCLEOTIDE SEQUENCE [LARGE SCALE GENOMIC DNA]</scope>
    <source>
        <strain evidence="5 6">KCTC 52518</strain>
    </source>
</reference>
<dbReference type="PANTHER" id="PTHR33619:SF3">
    <property type="entry name" value="POLYSACCHARIDE EXPORT PROTEIN GFCE-RELATED"/>
    <property type="match status" value="1"/>
</dbReference>
<dbReference type="PROSITE" id="PS51257">
    <property type="entry name" value="PROKAR_LIPOPROTEIN"/>
    <property type="match status" value="1"/>
</dbReference>
<evidence type="ECO:0000313" key="6">
    <source>
        <dbReference type="Proteomes" id="UP000298781"/>
    </source>
</evidence>
<dbReference type="OrthoDB" id="9798876at2"/>
<keyword evidence="6" id="KW-1185">Reference proteome</keyword>
<evidence type="ECO:0000259" key="3">
    <source>
        <dbReference type="Pfam" id="PF02563"/>
    </source>
</evidence>
<dbReference type="Proteomes" id="UP000298781">
    <property type="component" value="Chromosome"/>
</dbReference>
<dbReference type="InterPro" id="IPR003715">
    <property type="entry name" value="Poly_export_N"/>
</dbReference>
<dbReference type="Pfam" id="PF25994">
    <property type="entry name" value="HH_AprE"/>
    <property type="match status" value="1"/>
</dbReference>
<feature type="domain" description="AprE-like long alpha-helical hairpin" evidence="4">
    <location>
        <begin position="169"/>
        <end position="353"/>
    </location>
</feature>
<proteinExistence type="predicted"/>
<dbReference type="EMBL" id="CP039690">
    <property type="protein sequence ID" value="QCI69527.1"/>
    <property type="molecule type" value="Genomic_DNA"/>
</dbReference>
<dbReference type="GO" id="GO:0015159">
    <property type="term" value="F:polysaccharide transmembrane transporter activity"/>
    <property type="evidence" value="ECO:0007669"/>
    <property type="project" value="InterPro"/>
</dbReference>
<evidence type="ECO:0000256" key="1">
    <source>
        <dbReference type="ARBA" id="ARBA00022729"/>
    </source>
</evidence>
<evidence type="ECO:0000313" key="5">
    <source>
        <dbReference type="EMBL" id="QCI69527.1"/>
    </source>
</evidence>
<protein>
    <submittedName>
        <fullName evidence="5">Sugar ABC transporter substrate-binding protein</fullName>
    </submittedName>
</protein>
<accession>A0A4D7BNM5</accession>
<dbReference type="Gene3D" id="3.10.560.10">
    <property type="entry name" value="Outer membrane lipoprotein wza domain like"/>
    <property type="match status" value="1"/>
</dbReference>
<sequence>MLTRPWALAASVLLIGGLGCGARAETTYRLSPGDIVEIGLAGMTEQRHRAVIQLDGTIALPSVGSVAVAGLTSAELQTRMENLLPTKVFRRRTPDGREQILIVKPEDVTTSVAEYRPIYVTGDVLTPGQQTYRPLMTIRQAVTTAGGYSLLRSRATQAGTDPADLRRDHDLLWTDYIREYFRVLRTHAELAGQDTFDQTPPRNAPLPETLIAAIGQAEAEALRVAQADYRLEQSFLDRAAKETDEQIVVLQLREQEEERGVQADMHELDRVNRLFGSGNLVSPRVTESRRSLLLSSSRRLETTVQLMRARRQVDEYRRQLERLTNQRQVTLQLLLRDLNVRLADLGVRIQAVSEKLRPLGGVSTIPAVGARLRSEVAIMRKIGEQWQRLPSPEDAEVQPGDVIEVAFRDEATAASAVH</sequence>
<feature type="domain" description="Polysaccharide export protein N-terminal" evidence="3">
    <location>
        <begin position="24"/>
        <end position="87"/>
    </location>
</feature>
<dbReference type="InterPro" id="IPR049712">
    <property type="entry name" value="Poly_export"/>
</dbReference>
<organism evidence="5 6">
    <name type="scientific">Phreatobacter stygius</name>
    <dbReference type="NCBI Taxonomy" id="1940610"/>
    <lineage>
        <taxon>Bacteria</taxon>
        <taxon>Pseudomonadati</taxon>
        <taxon>Pseudomonadota</taxon>
        <taxon>Alphaproteobacteria</taxon>
        <taxon>Hyphomicrobiales</taxon>
        <taxon>Phreatobacteraceae</taxon>
        <taxon>Phreatobacter</taxon>
    </lineage>
</organism>
<dbReference type="Pfam" id="PF02563">
    <property type="entry name" value="Poly_export"/>
    <property type="match status" value="1"/>
</dbReference>
<evidence type="ECO:0000259" key="4">
    <source>
        <dbReference type="Pfam" id="PF25994"/>
    </source>
</evidence>